<evidence type="ECO:0000256" key="2">
    <source>
        <dbReference type="ARBA" id="ARBA00008066"/>
    </source>
</evidence>
<evidence type="ECO:0000313" key="9">
    <source>
        <dbReference type="EMBL" id="VUC22160.1"/>
    </source>
</evidence>
<dbReference type="Pfam" id="PF01490">
    <property type="entry name" value="Aa_trans"/>
    <property type="match status" value="1"/>
</dbReference>
<feature type="transmembrane region" description="Helical" evidence="7">
    <location>
        <begin position="356"/>
        <end position="380"/>
    </location>
</feature>
<dbReference type="InterPro" id="IPR013057">
    <property type="entry name" value="AA_transpt_TM"/>
</dbReference>
<feature type="transmembrane region" description="Helical" evidence="7">
    <location>
        <begin position="128"/>
        <end position="152"/>
    </location>
</feature>
<feature type="transmembrane region" description="Helical" evidence="7">
    <location>
        <begin position="275"/>
        <end position="296"/>
    </location>
</feature>
<feature type="region of interest" description="Disordered" evidence="6">
    <location>
        <begin position="1"/>
        <end position="29"/>
    </location>
</feature>
<feature type="transmembrane region" description="Helical" evidence="7">
    <location>
        <begin position="421"/>
        <end position="446"/>
    </location>
</feature>
<protein>
    <recommendedName>
        <fullName evidence="8">Amino acid transporter transmembrane domain-containing protein</fullName>
    </recommendedName>
</protein>
<proteinExistence type="inferred from homology"/>
<evidence type="ECO:0000256" key="6">
    <source>
        <dbReference type="SAM" id="MobiDB-lite"/>
    </source>
</evidence>
<feature type="transmembrane region" description="Helical" evidence="7">
    <location>
        <begin position="53"/>
        <end position="74"/>
    </location>
</feature>
<feature type="domain" description="Amino acid transporter transmembrane" evidence="8">
    <location>
        <begin position="53"/>
        <end position="449"/>
    </location>
</feature>
<gene>
    <name evidence="9" type="ORF">CLO192961_LOCUS76026</name>
</gene>
<evidence type="ECO:0000256" key="7">
    <source>
        <dbReference type="SAM" id="Phobius"/>
    </source>
</evidence>
<name>A0ABY6TU31_BIOOC</name>
<evidence type="ECO:0000256" key="3">
    <source>
        <dbReference type="ARBA" id="ARBA00022692"/>
    </source>
</evidence>
<dbReference type="PANTHER" id="PTHR22950:SF683">
    <property type="entry name" value="AMINO ACID TRANSPORTER (EUROFUNG)"/>
    <property type="match status" value="1"/>
</dbReference>
<keyword evidence="4 7" id="KW-1133">Transmembrane helix</keyword>
<dbReference type="PANTHER" id="PTHR22950">
    <property type="entry name" value="AMINO ACID TRANSPORTER"/>
    <property type="match status" value="1"/>
</dbReference>
<comment type="caution">
    <text evidence="9">The sequence shown here is derived from an EMBL/GenBank/DDBJ whole genome shotgun (WGS) entry which is preliminary data.</text>
</comment>
<feature type="transmembrane region" description="Helical" evidence="7">
    <location>
        <begin position="386"/>
        <end position="409"/>
    </location>
</feature>
<evidence type="ECO:0000256" key="4">
    <source>
        <dbReference type="ARBA" id="ARBA00022989"/>
    </source>
</evidence>
<feature type="transmembrane region" description="Helical" evidence="7">
    <location>
        <begin position="244"/>
        <end position="263"/>
    </location>
</feature>
<keyword evidence="10" id="KW-1185">Reference proteome</keyword>
<feature type="transmembrane region" description="Helical" evidence="7">
    <location>
        <begin position="86"/>
        <end position="107"/>
    </location>
</feature>
<evidence type="ECO:0000259" key="8">
    <source>
        <dbReference type="Pfam" id="PF01490"/>
    </source>
</evidence>
<keyword evidence="5 7" id="KW-0472">Membrane</keyword>
<accession>A0ABY6TU31</accession>
<feature type="transmembrane region" description="Helical" evidence="7">
    <location>
        <begin position="191"/>
        <end position="213"/>
    </location>
</feature>
<keyword evidence="3 7" id="KW-0812">Transmembrane</keyword>
<evidence type="ECO:0000256" key="1">
    <source>
        <dbReference type="ARBA" id="ARBA00004141"/>
    </source>
</evidence>
<evidence type="ECO:0000256" key="5">
    <source>
        <dbReference type="ARBA" id="ARBA00023136"/>
    </source>
</evidence>
<organism evidence="9 10">
    <name type="scientific">Bionectria ochroleuca</name>
    <name type="common">Gliocladium roseum</name>
    <dbReference type="NCBI Taxonomy" id="29856"/>
    <lineage>
        <taxon>Eukaryota</taxon>
        <taxon>Fungi</taxon>
        <taxon>Dikarya</taxon>
        <taxon>Ascomycota</taxon>
        <taxon>Pezizomycotina</taxon>
        <taxon>Sordariomycetes</taxon>
        <taxon>Hypocreomycetidae</taxon>
        <taxon>Hypocreales</taxon>
        <taxon>Bionectriaceae</taxon>
        <taxon>Clonostachys</taxon>
    </lineage>
</organism>
<dbReference type="Proteomes" id="UP000766486">
    <property type="component" value="Unassembled WGS sequence"/>
</dbReference>
<sequence>MANTSEKINQVGAEEKGNPNISPQDGDIVDGNSAPHDEVFGTMTEDGPNYRGLGWLGTVALMMKTQIGLGVLSLPKVFDLVGMVPGVLLLCIVAATATWTSCMVGVFKFQHREVYSMDDAGRLMFGKIGYFFFGVAFCLYWIFVAGSAMLGISIGLNAISSHATCTATFVAVAAILGFLLASIRTFGRISWLAWVGLTCILISIFIVTIAVGIQDRPASAPQEGPWSSDFEIIRTPTFTDGVRAVSLLTFACSATPAYFSLVAEMRDPQLFQRAVVVSQAGSTIVYLVIAVVVYYFCGSYVSSPALGSAGPLIKKIAYGLSLPGLFVTLAIDIHLTGKYIFLQLLRGTKHLNANTWVHWGTWLACTFGSTIVAYLIASGIPVFDGLVSLICALLSTVLAYQPTGCMWFYDNWNLPKAQRGSWWKLMVFWSAFIVVVGCFMTVAGTYGSIVGIIDSLNKSGGTKPWSCADNSSS</sequence>
<comment type="similarity">
    <text evidence="2">Belongs to the amino acid/polyamine transporter 2 family.</text>
</comment>
<comment type="subcellular location">
    <subcellularLocation>
        <location evidence="1">Membrane</location>
        <topology evidence="1">Multi-pass membrane protein</topology>
    </subcellularLocation>
</comment>
<feature type="transmembrane region" description="Helical" evidence="7">
    <location>
        <begin position="158"/>
        <end position="179"/>
    </location>
</feature>
<evidence type="ECO:0000313" key="10">
    <source>
        <dbReference type="Proteomes" id="UP000766486"/>
    </source>
</evidence>
<feature type="transmembrane region" description="Helical" evidence="7">
    <location>
        <begin position="316"/>
        <end position="335"/>
    </location>
</feature>
<dbReference type="EMBL" id="CABFNS010000518">
    <property type="protein sequence ID" value="VUC22160.1"/>
    <property type="molecule type" value="Genomic_DNA"/>
</dbReference>
<reference evidence="9 10" key="1">
    <citation type="submission" date="2019-06" db="EMBL/GenBank/DDBJ databases">
        <authorList>
            <person name="Broberg M."/>
        </authorList>
    </citation>
    <scope>NUCLEOTIDE SEQUENCE [LARGE SCALE GENOMIC DNA]</scope>
</reference>